<keyword evidence="2" id="KW-1185">Reference proteome</keyword>
<dbReference type="AlphaFoldDB" id="A0AAV4VER7"/>
<protein>
    <submittedName>
        <fullName evidence="1">Uncharacterized protein</fullName>
    </submittedName>
</protein>
<name>A0AAV4VER7_CAEEX</name>
<gene>
    <name evidence="1" type="ORF">CEXT_79441</name>
</gene>
<accession>A0AAV4VER7</accession>
<proteinExistence type="predicted"/>
<reference evidence="1 2" key="1">
    <citation type="submission" date="2021-06" db="EMBL/GenBank/DDBJ databases">
        <title>Caerostris extrusa draft genome.</title>
        <authorList>
            <person name="Kono N."/>
            <person name="Arakawa K."/>
        </authorList>
    </citation>
    <scope>NUCLEOTIDE SEQUENCE [LARGE SCALE GENOMIC DNA]</scope>
</reference>
<comment type="caution">
    <text evidence="1">The sequence shown here is derived from an EMBL/GenBank/DDBJ whole genome shotgun (WGS) entry which is preliminary data.</text>
</comment>
<evidence type="ECO:0000313" key="2">
    <source>
        <dbReference type="Proteomes" id="UP001054945"/>
    </source>
</evidence>
<organism evidence="1 2">
    <name type="scientific">Caerostris extrusa</name>
    <name type="common">Bark spider</name>
    <name type="synonym">Caerostris bankana</name>
    <dbReference type="NCBI Taxonomy" id="172846"/>
    <lineage>
        <taxon>Eukaryota</taxon>
        <taxon>Metazoa</taxon>
        <taxon>Ecdysozoa</taxon>
        <taxon>Arthropoda</taxon>
        <taxon>Chelicerata</taxon>
        <taxon>Arachnida</taxon>
        <taxon>Araneae</taxon>
        <taxon>Araneomorphae</taxon>
        <taxon>Entelegynae</taxon>
        <taxon>Araneoidea</taxon>
        <taxon>Araneidae</taxon>
        <taxon>Caerostris</taxon>
    </lineage>
</organism>
<dbReference type="EMBL" id="BPLR01014458">
    <property type="protein sequence ID" value="GIY68871.1"/>
    <property type="molecule type" value="Genomic_DNA"/>
</dbReference>
<evidence type="ECO:0000313" key="1">
    <source>
        <dbReference type="EMBL" id="GIY68871.1"/>
    </source>
</evidence>
<dbReference type="Proteomes" id="UP001054945">
    <property type="component" value="Unassembled WGS sequence"/>
</dbReference>
<sequence length="140" mass="15710">MVFVYSTRPALFPSGTPIYITHVAKGETLELAKDAQPISNPHGDSSSEKDQEIYSLIDQHGLCLFCKALDVQLVITLSPTKEKGGLFITPAAELEIVSFLLESVDDTFYSCALTERFNDDFKNVYDRLVSVVSGRFYYWN</sequence>